<dbReference type="SUPFAM" id="SSF53067">
    <property type="entry name" value="Actin-like ATPase domain"/>
    <property type="match status" value="2"/>
</dbReference>
<evidence type="ECO:0000256" key="1">
    <source>
        <dbReference type="ARBA" id="ARBA00022490"/>
    </source>
</evidence>
<name>A0A1I7HL35_9FIRM</name>
<dbReference type="STRING" id="155865.SAMN05216515_1207"/>
<dbReference type="Pfam" id="PF06723">
    <property type="entry name" value="MreB_Mbl"/>
    <property type="match status" value="1"/>
</dbReference>
<feature type="binding site" evidence="6">
    <location>
        <begin position="155"/>
        <end position="157"/>
    </location>
    <ligand>
        <name>ATP</name>
        <dbReference type="ChEBI" id="CHEBI:30616"/>
    </ligand>
</feature>
<evidence type="ECO:0000256" key="6">
    <source>
        <dbReference type="HAMAP-Rule" id="MF_02207"/>
    </source>
</evidence>
<reference evidence="7 8" key="1">
    <citation type="submission" date="2016-10" db="EMBL/GenBank/DDBJ databases">
        <authorList>
            <person name="de Groot N.N."/>
        </authorList>
    </citation>
    <scope>NUCLEOTIDE SEQUENCE [LARGE SCALE GENOMIC DNA]</scope>
    <source>
        <strain evidence="7 8">KHGC13</strain>
    </source>
</reference>
<dbReference type="EMBL" id="FPBT01000019">
    <property type="protein sequence ID" value="SFU61405.1"/>
    <property type="molecule type" value="Genomic_DNA"/>
</dbReference>
<evidence type="ECO:0000313" key="7">
    <source>
        <dbReference type="EMBL" id="SFU61405.1"/>
    </source>
</evidence>
<evidence type="ECO:0000313" key="8">
    <source>
        <dbReference type="Proteomes" id="UP000198817"/>
    </source>
</evidence>
<comment type="function">
    <text evidence="6">Forms membrane-associated dynamic filaments that are essential for cell shape determination. Acts by regulating cell wall synthesis and cell elongation, and thus cell shape. A feedback loop between cell geometry and MreB localization may maintain elongated cell shape by targeting cell wall growth to regions of negative cell wall curvature.</text>
</comment>
<dbReference type="GO" id="GO:0000902">
    <property type="term" value="P:cell morphogenesis"/>
    <property type="evidence" value="ECO:0007669"/>
    <property type="project" value="InterPro"/>
</dbReference>
<comment type="subcellular location">
    <subcellularLocation>
        <location evidence="6">Cytoplasm</location>
    </subcellularLocation>
    <text evidence="6">Membrane-associated.</text>
</comment>
<dbReference type="GO" id="GO:0008360">
    <property type="term" value="P:regulation of cell shape"/>
    <property type="evidence" value="ECO:0007669"/>
    <property type="project" value="UniProtKB-UniRule"/>
</dbReference>
<dbReference type="PRINTS" id="PR01652">
    <property type="entry name" value="SHAPEPROTEIN"/>
</dbReference>
<evidence type="ECO:0000256" key="2">
    <source>
        <dbReference type="ARBA" id="ARBA00022741"/>
    </source>
</evidence>
<comment type="similarity">
    <text evidence="5 6">Belongs to the FtsA/MreB family.</text>
</comment>
<keyword evidence="8" id="KW-1185">Reference proteome</keyword>
<feature type="binding site" evidence="6">
    <location>
        <begin position="203"/>
        <end position="206"/>
    </location>
    <ligand>
        <name>ATP</name>
        <dbReference type="ChEBI" id="CHEBI:30616"/>
    </ligand>
</feature>
<accession>A0A1I7HL35</accession>
<keyword evidence="1 6" id="KW-0963">Cytoplasm</keyword>
<feature type="binding site" evidence="6">
    <location>
        <begin position="283"/>
        <end position="286"/>
    </location>
    <ligand>
        <name>ATP</name>
        <dbReference type="ChEBI" id="CHEBI:30616"/>
    </ligand>
</feature>
<evidence type="ECO:0000256" key="5">
    <source>
        <dbReference type="ARBA" id="ARBA00023458"/>
    </source>
</evidence>
<dbReference type="GO" id="GO:0005524">
    <property type="term" value="F:ATP binding"/>
    <property type="evidence" value="ECO:0007669"/>
    <property type="project" value="UniProtKB-KW"/>
</dbReference>
<dbReference type="AlphaFoldDB" id="A0A1I7HL35"/>
<dbReference type="CDD" id="cd10225">
    <property type="entry name" value="ASKHA_NBD_MreB-like"/>
    <property type="match status" value="1"/>
</dbReference>
<feature type="binding site" evidence="6">
    <location>
        <begin position="11"/>
        <end position="13"/>
    </location>
    <ligand>
        <name>ATP</name>
        <dbReference type="ChEBI" id="CHEBI:30616"/>
    </ligand>
</feature>
<dbReference type="RefSeq" id="WP_090471619.1">
    <property type="nucleotide sequence ID" value="NZ_CACVNK010000037.1"/>
</dbReference>
<evidence type="ECO:0000256" key="4">
    <source>
        <dbReference type="ARBA" id="ARBA00022960"/>
    </source>
</evidence>
<organism evidence="7 8">
    <name type="scientific">Eubacterium pyruvativorans</name>
    <dbReference type="NCBI Taxonomy" id="155865"/>
    <lineage>
        <taxon>Bacteria</taxon>
        <taxon>Bacillati</taxon>
        <taxon>Bacillota</taxon>
        <taxon>Clostridia</taxon>
        <taxon>Eubacteriales</taxon>
        <taxon>Eubacteriaceae</taxon>
        <taxon>Eubacterium</taxon>
    </lineage>
</organism>
<proteinExistence type="inferred from homology"/>
<protein>
    <recommendedName>
        <fullName evidence="6">Cell shape-determining protein MreB</fullName>
    </recommendedName>
</protein>
<dbReference type="InterPro" id="IPR004753">
    <property type="entry name" value="MreB"/>
</dbReference>
<dbReference type="HAMAP" id="MF_02207">
    <property type="entry name" value="MreB"/>
    <property type="match status" value="1"/>
</dbReference>
<comment type="subunit">
    <text evidence="6">Forms polymers.</text>
</comment>
<keyword evidence="4 6" id="KW-0133">Cell shape</keyword>
<dbReference type="InterPro" id="IPR056546">
    <property type="entry name" value="MreB_MamK-like"/>
</dbReference>
<dbReference type="Gene3D" id="3.30.420.40">
    <property type="match status" value="2"/>
</dbReference>
<dbReference type="NCBIfam" id="TIGR00904">
    <property type="entry name" value="mreB"/>
    <property type="match status" value="1"/>
</dbReference>
<dbReference type="GO" id="GO:0005737">
    <property type="term" value="C:cytoplasm"/>
    <property type="evidence" value="ECO:0007669"/>
    <property type="project" value="UniProtKB-SubCell"/>
</dbReference>
<keyword evidence="2 6" id="KW-0547">Nucleotide-binding</keyword>
<dbReference type="PANTHER" id="PTHR42749">
    <property type="entry name" value="CELL SHAPE-DETERMINING PROTEIN MREB"/>
    <property type="match status" value="1"/>
</dbReference>
<dbReference type="Proteomes" id="UP000198817">
    <property type="component" value="Unassembled WGS sequence"/>
</dbReference>
<evidence type="ECO:0000256" key="3">
    <source>
        <dbReference type="ARBA" id="ARBA00022840"/>
    </source>
</evidence>
<gene>
    <name evidence="6" type="primary">mreB</name>
    <name evidence="7" type="ORF">SAMN05216508_11917</name>
</gene>
<keyword evidence="3 6" id="KW-0067">ATP-binding</keyword>
<dbReference type="NCBIfam" id="NF010539">
    <property type="entry name" value="PRK13927.1"/>
    <property type="match status" value="1"/>
</dbReference>
<dbReference type="PANTHER" id="PTHR42749:SF4">
    <property type="entry name" value="CELL SHAPE-DETERMINING PROTEIN MBL"/>
    <property type="match status" value="1"/>
</dbReference>
<sequence length="344" mass="37238">MATKVGIDLGTANVLVYIKGKGIVLNEPSVVAVNRDTDEILAIGEEARQMLGRTPANITAAKPLKDGVISDYDITERMLKYFIRKTCGSSRFFKPVIMVCVPSGVTEVEKRAVREAAIMAGGKEVYLMEEPLAAAIGAGMDVTEPSGKMVIDIGGGTTDIAVIALGGIVTSASIKMAGDKFDEYIVRYMRKVHKLYIGERTGEDIKKAIGTAYPREEEVSMECRGRDLVTGLPKTVTITSEEMMEAIEEPVNTICESIHGVLEQTPPELAADISNEGIMLTGGGALLYGMDQKVKERTGMEVKVAEDPKSCVAIGTGKALDELDRLQELSMNQRGPRYSKRGRR</sequence>
<dbReference type="OrthoDB" id="9768127at2"/>
<dbReference type="InterPro" id="IPR043129">
    <property type="entry name" value="ATPase_NBD"/>
</dbReference>